<accession>A0A5N0E5K2</accession>
<dbReference type="RefSeq" id="WP_150406242.1">
    <property type="nucleotide sequence ID" value="NZ_VXLC01000021.1"/>
</dbReference>
<dbReference type="AlphaFoldDB" id="A0A5N0E5K2"/>
<comment type="caution">
    <text evidence="2">The sequence shown here is derived from an EMBL/GenBank/DDBJ whole genome shotgun (WGS) entry which is preliminary data.</text>
</comment>
<sequence>MSVNEPQHDPADLLDELDSILREQELLRQRTLALAARYRSLEAHASRFDKPGKYEGLPAEYGHINVEYAAIRLVDSTREVSGAVTYHLLPARELAEKVREYPRSEREQVEQPRVDRGRSR</sequence>
<keyword evidence="3" id="KW-1185">Reference proteome</keyword>
<protein>
    <submittedName>
        <fullName evidence="2">Uncharacterized protein</fullName>
    </submittedName>
</protein>
<feature type="region of interest" description="Disordered" evidence="1">
    <location>
        <begin position="99"/>
        <end position="120"/>
    </location>
</feature>
<evidence type="ECO:0000313" key="2">
    <source>
        <dbReference type="EMBL" id="KAA8884263.1"/>
    </source>
</evidence>
<proteinExistence type="predicted"/>
<dbReference type="EMBL" id="VXLC01000021">
    <property type="protein sequence ID" value="KAA8884263.1"/>
    <property type="molecule type" value="Genomic_DNA"/>
</dbReference>
<dbReference type="Proteomes" id="UP000323876">
    <property type="component" value="Unassembled WGS sequence"/>
</dbReference>
<evidence type="ECO:0000256" key="1">
    <source>
        <dbReference type="SAM" id="MobiDB-lite"/>
    </source>
</evidence>
<reference evidence="2 3" key="1">
    <citation type="submission" date="2019-09" db="EMBL/GenBank/DDBJ databases">
        <authorList>
            <person name="Wang X."/>
        </authorList>
    </citation>
    <scope>NUCLEOTIDE SEQUENCE [LARGE SCALE GENOMIC DNA]</scope>
    <source>
        <strain evidence="2 3">CICC 11023</strain>
    </source>
</reference>
<name>A0A5N0E5K2_9NOCA</name>
<evidence type="ECO:0000313" key="3">
    <source>
        <dbReference type="Proteomes" id="UP000323876"/>
    </source>
</evidence>
<organism evidence="2 3">
    <name type="scientific">Nocardia colli</name>
    <dbReference type="NCBI Taxonomy" id="2545717"/>
    <lineage>
        <taxon>Bacteria</taxon>
        <taxon>Bacillati</taxon>
        <taxon>Actinomycetota</taxon>
        <taxon>Actinomycetes</taxon>
        <taxon>Mycobacteriales</taxon>
        <taxon>Nocardiaceae</taxon>
        <taxon>Nocardia</taxon>
    </lineage>
</organism>
<dbReference type="OrthoDB" id="4564385at2"/>
<gene>
    <name evidence="2" type="ORF">F3087_34125</name>
</gene>